<proteinExistence type="predicted"/>
<feature type="non-terminal residue" evidence="1">
    <location>
        <position position="26"/>
    </location>
</feature>
<accession>A0A4C1SMV3</accession>
<gene>
    <name evidence="1" type="ORF">EVAR_99469_1</name>
</gene>
<evidence type="ECO:0000313" key="1">
    <source>
        <dbReference type="EMBL" id="GBP02627.1"/>
    </source>
</evidence>
<keyword evidence="2" id="KW-1185">Reference proteome</keyword>
<name>A0A4C1SMV3_EUMVA</name>
<evidence type="ECO:0000313" key="2">
    <source>
        <dbReference type="Proteomes" id="UP000299102"/>
    </source>
</evidence>
<comment type="caution">
    <text evidence="1">The sequence shown here is derived from an EMBL/GenBank/DDBJ whole genome shotgun (WGS) entry which is preliminary data.</text>
</comment>
<dbReference type="EMBL" id="BGZK01003568">
    <property type="protein sequence ID" value="GBP02627.1"/>
    <property type="molecule type" value="Genomic_DNA"/>
</dbReference>
<reference evidence="1 2" key="1">
    <citation type="journal article" date="2019" name="Commun. Biol.">
        <title>The bagworm genome reveals a unique fibroin gene that provides high tensile strength.</title>
        <authorList>
            <person name="Kono N."/>
            <person name="Nakamura H."/>
            <person name="Ohtoshi R."/>
            <person name="Tomita M."/>
            <person name="Numata K."/>
            <person name="Arakawa K."/>
        </authorList>
    </citation>
    <scope>NUCLEOTIDE SEQUENCE [LARGE SCALE GENOMIC DNA]</scope>
</reference>
<sequence length="26" mass="2763">MDGTRCGSPRHLVIATPLSPTLLGNR</sequence>
<dbReference type="AlphaFoldDB" id="A0A4C1SMV3"/>
<organism evidence="1 2">
    <name type="scientific">Eumeta variegata</name>
    <name type="common">Bagworm moth</name>
    <name type="synonym">Eumeta japonica</name>
    <dbReference type="NCBI Taxonomy" id="151549"/>
    <lineage>
        <taxon>Eukaryota</taxon>
        <taxon>Metazoa</taxon>
        <taxon>Ecdysozoa</taxon>
        <taxon>Arthropoda</taxon>
        <taxon>Hexapoda</taxon>
        <taxon>Insecta</taxon>
        <taxon>Pterygota</taxon>
        <taxon>Neoptera</taxon>
        <taxon>Endopterygota</taxon>
        <taxon>Lepidoptera</taxon>
        <taxon>Glossata</taxon>
        <taxon>Ditrysia</taxon>
        <taxon>Tineoidea</taxon>
        <taxon>Psychidae</taxon>
        <taxon>Oiketicinae</taxon>
        <taxon>Eumeta</taxon>
    </lineage>
</organism>
<protein>
    <submittedName>
        <fullName evidence="1">Uncharacterized protein</fullName>
    </submittedName>
</protein>
<dbReference type="Proteomes" id="UP000299102">
    <property type="component" value="Unassembled WGS sequence"/>
</dbReference>